<dbReference type="Gene3D" id="3.40.50.150">
    <property type="entry name" value="Vaccinia Virus protein VP39"/>
    <property type="match status" value="1"/>
</dbReference>
<dbReference type="RefSeq" id="WP_212188340.1">
    <property type="nucleotide sequence ID" value="NZ_JAGTAR010000002.1"/>
</dbReference>
<dbReference type="SUPFAM" id="SSF53335">
    <property type="entry name" value="S-adenosyl-L-methionine-dependent methyltransferases"/>
    <property type="match status" value="1"/>
</dbReference>
<evidence type="ECO:0000313" key="1">
    <source>
        <dbReference type="EMBL" id="MBR8534437.1"/>
    </source>
</evidence>
<dbReference type="PRINTS" id="PR00507">
    <property type="entry name" value="N12N6MTFRASE"/>
</dbReference>
<reference evidence="1" key="2">
    <citation type="submission" date="2021-04" db="EMBL/GenBank/DDBJ databases">
        <authorList>
            <person name="Zhang T."/>
            <person name="Zhang Y."/>
            <person name="Lu D."/>
            <person name="Zuo D."/>
            <person name="Du Z."/>
        </authorList>
    </citation>
    <scope>NUCLEOTIDE SEQUENCE</scope>
    <source>
        <strain evidence="1">JR1</strain>
    </source>
</reference>
<name>A0A941F0Z1_9BACT</name>
<sequence>MTKEDQFYKHLVKEISAGTRYNKRSLEKEGERFGIVDKTWIKELSELAIVTIARHRIANNQDKGIKATFDALVDLYNTQHNLSLRTSHSMMLQQYSTPAPLAYLASRYVENGKATAKYFEPSAGNGLLTIALPYTQTYVNELDDIRLSNLKRQPFKVVSNQDATRPFHKYHQYFDGITTNPPFATLDEPIKAGGFLIKHLDHAMAITALDTMKDTGRAAIIIGGHSTYDAKGRLTKGKNRIFLNYLYHHYNVEDVISINGKKLYTKQGTGFDVRLILINGRKAKPEGVAPLKNEQLCQVINSYEELFERVGLEDKPEPPQPDKKKLLKLRAKAIALKQKQSAK</sequence>
<organism evidence="1 2">
    <name type="scientific">Carboxylicivirga sediminis</name>
    <dbReference type="NCBI Taxonomy" id="2006564"/>
    <lineage>
        <taxon>Bacteria</taxon>
        <taxon>Pseudomonadati</taxon>
        <taxon>Bacteroidota</taxon>
        <taxon>Bacteroidia</taxon>
        <taxon>Marinilabiliales</taxon>
        <taxon>Marinilabiliaceae</taxon>
        <taxon>Carboxylicivirga</taxon>
    </lineage>
</organism>
<comment type="caution">
    <text evidence="1">The sequence shown here is derived from an EMBL/GenBank/DDBJ whole genome shotgun (WGS) entry which is preliminary data.</text>
</comment>
<evidence type="ECO:0000313" key="2">
    <source>
        <dbReference type="Proteomes" id="UP000679220"/>
    </source>
</evidence>
<accession>A0A941F0Z1</accession>
<keyword evidence="2" id="KW-1185">Reference proteome</keyword>
<proteinExistence type="predicted"/>
<dbReference type="EMBL" id="JAGTAR010000002">
    <property type="protein sequence ID" value="MBR8534437.1"/>
    <property type="molecule type" value="Genomic_DNA"/>
</dbReference>
<dbReference type="Proteomes" id="UP000679220">
    <property type="component" value="Unassembled WGS sequence"/>
</dbReference>
<gene>
    <name evidence="1" type="ORF">KDU71_02610</name>
</gene>
<reference evidence="1" key="1">
    <citation type="journal article" date="2018" name="Int. J. Syst. Evol. Microbiol.">
        <title>Carboxylicivirga sediminis sp. nov., isolated from coastal sediment.</title>
        <authorList>
            <person name="Wang F.Q."/>
            <person name="Ren L.H."/>
            <person name="Zou R.J."/>
            <person name="Sun Y.Z."/>
            <person name="Liu X.J."/>
            <person name="Jiang F."/>
            <person name="Liu L.J."/>
        </authorList>
    </citation>
    <scope>NUCLEOTIDE SEQUENCE</scope>
    <source>
        <strain evidence="1">JR1</strain>
    </source>
</reference>
<dbReference type="AlphaFoldDB" id="A0A941F0Z1"/>
<protein>
    <submittedName>
        <fullName evidence="1">Uncharacterized protein</fullName>
    </submittedName>
</protein>
<dbReference type="InterPro" id="IPR029063">
    <property type="entry name" value="SAM-dependent_MTases_sf"/>
</dbReference>